<proteinExistence type="predicted"/>
<gene>
    <name evidence="1" type="ORF">SPELUC_LOCUS12198</name>
</gene>
<reference evidence="1" key="1">
    <citation type="submission" date="2021-06" db="EMBL/GenBank/DDBJ databases">
        <authorList>
            <person name="Kallberg Y."/>
            <person name="Tangrot J."/>
            <person name="Rosling A."/>
        </authorList>
    </citation>
    <scope>NUCLEOTIDE SEQUENCE</scope>
    <source>
        <strain evidence="1">28 12/20/2015</strain>
    </source>
</reference>
<dbReference type="Proteomes" id="UP000789366">
    <property type="component" value="Unassembled WGS sequence"/>
</dbReference>
<organism evidence="1 2">
    <name type="scientific">Cetraspora pellucida</name>
    <dbReference type="NCBI Taxonomy" id="1433469"/>
    <lineage>
        <taxon>Eukaryota</taxon>
        <taxon>Fungi</taxon>
        <taxon>Fungi incertae sedis</taxon>
        <taxon>Mucoromycota</taxon>
        <taxon>Glomeromycotina</taxon>
        <taxon>Glomeromycetes</taxon>
        <taxon>Diversisporales</taxon>
        <taxon>Gigasporaceae</taxon>
        <taxon>Cetraspora</taxon>
    </lineage>
</organism>
<comment type="caution">
    <text evidence="1">The sequence shown here is derived from an EMBL/GenBank/DDBJ whole genome shotgun (WGS) entry which is preliminary data.</text>
</comment>
<keyword evidence="2" id="KW-1185">Reference proteome</keyword>
<protein>
    <submittedName>
        <fullName evidence="1">4313_t:CDS:1</fullName>
    </submittedName>
</protein>
<accession>A0ACA9PNP1</accession>
<evidence type="ECO:0000313" key="2">
    <source>
        <dbReference type="Proteomes" id="UP000789366"/>
    </source>
</evidence>
<sequence>NDTDDDISNSAVDQKNNNKICECQESETSISESDESINL</sequence>
<name>A0ACA9PNP1_9GLOM</name>
<evidence type="ECO:0000313" key="1">
    <source>
        <dbReference type="EMBL" id="CAG8717282.1"/>
    </source>
</evidence>
<dbReference type="EMBL" id="CAJVPW010028052">
    <property type="protein sequence ID" value="CAG8717282.1"/>
    <property type="molecule type" value="Genomic_DNA"/>
</dbReference>
<feature type="non-terminal residue" evidence="1">
    <location>
        <position position="1"/>
    </location>
</feature>